<dbReference type="InterPro" id="IPR016167">
    <property type="entry name" value="FAD-bd_PCMH_sub1"/>
</dbReference>
<organism evidence="22 23">
    <name type="scientific">Vibrio viridaestus</name>
    <dbReference type="NCBI Taxonomy" id="2487322"/>
    <lineage>
        <taxon>Bacteria</taxon>
        <taxon>Pseudomonadati</taxon>
        <taxon>Pseudomonadota</taxon>
        <taxon>Gammaproteobacteria</taxon>
        <taxon>Vibrionales</taxon>
        <taxon>Vibrionaceae</taxon>
        <taxon>Vibrio</taxon>
    </lineage>
</organism>
<dbReference type="GO" id="GO:0008360">
    <property type="term" value="P:regulation of cell shape"/>
    <property type="evidence" value="ECO:0007669"/>
    <property type="project" value="UniProtKB-KW"/>
</dbReference>
<dbReference type="Pfam" id="PF02873">
    <property type="entry name" value="MurB_C"/>
    <property type="match status" value="1"/>
</dbReference>
<evidence type="ECO:0000259" key="21">
    <source>
        <dbReference type="PROSITE" id="PS51387"/>
    </source>
</evidence>
<evidence type="ECO:0000313" key="23">
    <source>
        <dbReference type="Proteomes" id="UP000281112"/>
    </source>
</evidence>
<evidence type="ECO:0000256" key="8">
    <source>
        <dbReference type="ARBA" id="ARBA00022490"/>
    </source>
</evidence>
<keyword evidence="9 20" id="KW-0132">Cell division</keyword>
<dbReference type="InterPro" id="IPR006094">
    <property type="entry name" value="Oxid_FAD_bind_N"/>
</dbReference>
<dbReference type="GO" id="GO:0008762">
    <property type="term" value="F:UDP-N-acetylmuramate dehydrogenase activity"/>
    <property type="evidence" value="ECO:0007669"/>
    <property type="project" value="UniProtKB-UniRule"/>
</dbReference>
<dbReference type="RefSeq" id="WP_124939267.1">
    <property type="nucleotide sequence ID" value="NZ_RJVQ01000022.1"/>
</dbReference>
<evidence type="ECO:0000256" key="1">
    <source>
        <dbReference type="ARBA" id="ARBA00001974"/>
    </source>
</evidence>
<dbReference type="Pfam" id="PF01565">
    <property type="entry name" value="FAD_binding_4"/>
    <property type="match status" value="1"/>
</dbReference>
<feature type="active site" evidence="20">
    <location>
        <position position="163"/>
    </location>
</feature>
<reference evidence="22 23" key="1">
    <citation type="submission" date="2018-11" db="EMBL/GenBank/DDBJ databases">
        <title>Vibrio LJC006 sp. nov., isolated from seawater during the bloom of the enteromorpha.</title>
        <authorList>
            <person name="Liang J."/>
        </authorList>
    </citation>
    <scope>NUCLEOTIDE SEQUENCE [LARGE SCALE GENOMIC DNA]</scope>
    <source>
        <strain evidence="22 23">LJC006</strain>
    </source>
</reference>
<evidence type="ECO:0000256" key="14">
    <source>
        <dbReference type="ARBA" id="ARBA00022984"/>
    </source>
</evidence>
<evidence type="ECO:0000256" key="15">
    <source>
        <dbReference type="ARBA" id="ARBA00023002"/>
    </source>
</evidence>
<dbReference type="GO" id="GO:0009252">
    <property type="term" value="P:peptidoglycan biosynthetic process"/>
    <property type="evidence" value="ECO:0007669"/>
    <property type="project" value="UniProtKB-UniRule"/>
</dbReference>
<dbReference type="EMBL" id="RJVQ01000022">
    <property type="protein sequence ID" value="RQW61019.1"/>
    <property type="molecule type" value="Genomic_DNA"/>
</dbReference>
<dbReference type="NCBIfam" id="TIGR00179">
    <property type="entry name" value="murB"/>
    <property type="match status" value="1"/>
</dbReference>
<evidence type="ECO:0000256" key="5">
    <source>
        <dbReference type="ARBA" id="ARBA00010485"/>
    </source>
</evidence>
<dbReference type="Gene3D" id="3.30.465.10">
    <property type="match status" value="1"/>
</dbReference>
<evidence type="ECO:0000256" key="17">
    <source>
        <dbReference type="ARBA" id="ARBA00023316"/>
    </source>
</evidence>
<dbReference type="SUPFAM" id="SSF56194">
    <property type="entry name" value="Uridine diphospho-N-Acetylenolpyruvylglucosamine reductase, MurB, C-terminal domain"/>
    <property type="match status" value="1"/>
</dbReference>
<dbReference type="InterPro" id="IPR036318">
    <property type="entry name" value="FAD-bd_PCMH-like_sf"/>
</dbReference>
<sequence>MQIYKNASLKPYHTFAVEQTADVVVEVSSIDDIKHVYQERAWEKLPKLILGKGSNVLFTEHFNGVVIINRLLGLEIEEHQNDVHLHVSGGEDWPSFVEYIVNQGITGLENLALIPGCVGSAPVQNIGAYGVELKDVCSYVEYLDLNTFECSRITAEECQFGYRDSIFKHTLKEQAFVTKVGFCLSKSKALVLGYGPLQTLDSNSSSKDIYDIICKIRQEKLPDPNVTGNAGSFFKNPIIPADQFDDLKVRYPGIVSYPGNNGIKVAAGWLIDQCGLKGICVNGACVHENQALVLINAHNATSQDVIQLAKLVKSRVFEEYGISLEHEVRFIGAANEVFLQNFMD</sequence>
<keyword evidence="16 20" id="KW-0131">Cell cycle</keyword>
<dbReference type="GO" id="GO:0005829">
    <property type="term" value="C:cytosol"/>
    <property type="evidence" value="ECO:0007669"/>
    <property type="project" value="TreeGrafter"/>
</dbReference>
<gene>
    <name evidence="20" type="primary">murB</name>
    <name evidence="22" type="ORF">EES38_21605</name>
</gene>
<evidence type="ECO:0000256" key="18">
    <source>
        <dbReference type="ARBA" id="ARBA00031026"/>
    </source>
</evidence>
<evidence type="ECO:0000256" key="12">
    <source>
        <dbReference type="ARBA" id="ARBA00022857"/>
    </source>
</evidence>
<protein>
    <recommendedName>
        <fullName evidence="7 20">UDP-N-acetylenolpyruvoylglucosamine reductase</fullName>
        <ecNumber evidence="6 20">1.3.1.98</ecNumber>
    </recommendedName>
    <alternativeName>
        <fullName evidence="18 20">UDP-N-acetylmuramate dehydrogenase</fullName>
    </alternativeName>
</protein>
<dbReference type="InterPro" id="IPR016166">
    <property type="entry name" value="FAD-bd_PCMH"/>
</dbReference>
<dbReference type="InterPro" id="IPR016169">
    <property type="entry name" value="FAD-bd_PCMH_sub2"/>
</dbReference>
<evidence type="ECO:0000256" key="3">
    <source>
        <dbReference type="ARBA" id="ARBA00004496"/>
    </source>
</evidence>
<evidence type="ECO:0000256" key="13">
    <source>
        <dbReference type="ARBA" id="ARBA00022960"/>
    </source>
</evidence>
<dbReference type="GO" id="GO:0071555">
    <property type="term" value="P:cell wall organization"/>
    <property type="evidence" value="ECO:0007669"/>
    <property type="project" value="UniProtKB-KW"/>
</dbReference>
<evidence type="ECO:0000256" key="10">
    <source>
        <dbReference type="ARBA" id="ARBA00022630"/>
    </source>
</evidence>
<evidence type="ECO:0000256" key="6">
    <source>
        <dbReference type="ARBA" id="ARBA00012518"/>
    </source>
</evidence>
<keyword evidence="10 20" id="KW-0285">Flavoprotein</keyword>
<dbReference type="GO" id="GO:0071949">
    <property type="term" value="F:FAD binding"/>
    <property type="evidence" value="ECO:0007669"/>
    <property type="project" value="InterPro"/>
</dbReference>
<dbReference type="Gene3D" id="3.30.43.10">
    <property type="entry name" value="Uridine Diphospho-n-acetylenolpyruvylglucosamine Reductase, domain 2"/>
    <property type="match status" value="1"/>
</dbReference>
<evidence type="ECO:0000256" key="7">
    <source>
        <dbReference type="ARBA" id="ARBA00015188"/>
    </source>
</evidence>
<evidence type="ECO:0000313" key="22">
    <source>
        <dbReference type="EMBL" id="RQW61019.1"/>
    </source>
</evidence>
<evidence type="ECO:0000256" key="16">
    <source>
        <dbReference type="ARBA" id="ARBA00023306"/>
    </source>
</evidence>
<dbReference type="PANTHER" id="PTHR21071">
    <property type="entry name" value="UDP-N-ACETYLENOLPYRUVOYLGLUCOSAMINE REDUCTASE"/>
    <property type="match status" value="1"/>
</dbReference>
<dbReference type="Proteomes" id="UP000281112">
    <property type="component" value="Unassembled WGS sequence"/>
</dbReference>
<keyword evidence="17 20" id="KW-0961">Cell wall biogenesis/degradation</keyword>
<dbReference type="UniPathway" id="UPA00219"/>
<keyword evidence="14 20" id="KW-0573">Peptidoglycan synthesis</keyword>
<dbReference type="OrthoDB" id="9804753at2"/>
<dbReference type="AlphaFoldDB" id="A0A3N9TAG5"/>
<dbReference type="Gene3D" id="3.90.78.10">
    <property type="entry name" value="UDP-N-acetylenolpyruvoylglucosamine reductase, C-terminal domain"/>
    <property type="match status" value="1"/>
</dbReference>
<evidence type="ECO:0000256" key="20">
    <source>
        <dbReference type="HAMAP-Rule" id="MF_00037"/>
    </source>
</evidence>
<evidence type="ECO:0000256" key="4">
    <source>
        <dbReference type="ARBA" id="ARBA00004752"/>
    </source>
</evidence>
<dbReference type="GO" id="GO:0051301">
    <property type="term" value="P:cell division"/>
    <property type="evidence" value="ECO:0007669"/>
    <property type="project" value="UniProtKB-KW"/>
</dbReference>
<keyword evidence="12 20" id="KW-0521">NADP</keyword>
<keyword evidence="23" id="KW-1185">Reference proteome</keyword>
<name>A0A3N9TAG5_9VIBR</name>
<evidence type="ECO:0000256" key="2">
    <source>
        <dbReference type="ARBA" id="ARBA00003921"/>
    </source>
</evidence>
<evidence type="ECO:0000256" key="9">
    <source>
        <dbReference type="ARBA" id="ARBA00022618"/>
    </source>
</evidence>
<accession>A0A3N9TAG5</accession>
<dbReference type="InterPro" id="IPR011601">
    <property type="entry name" value="MurB_C"/>
</dbReference>
<keyword evidence="11 20" id="KW-0274">FAD</keyword>
<dbReference type="InterPro" id="IPR003170">
    <property type="entry name" value="MurB"/>
</dbReference>
<comment type="subcellular location">
    <subcellularLocation>
        <location evidence="3 20">Cytoplasm</location>
    </subcellularLocation>
</comment>
<feature type="active site" evidence="20">
    <location>
        <position position="327"/>
    </location>
</feature>
<keyword evidence="13 20" id="KW-0133">Cell shape</keyword>
<dbReference type="PROSITE" id="PS51387">
    <property type="entry name" value="FAD_PCMH"/>
    <property type="match status" value="1"/>
</dbReference>
<comment type="pathway">
    <text evidence="4 20">Cell wall biogenesis; peptidoglycan biosynthesis.</text>
</comment>
<dbReference type="EC" id="1.3.1.98" evidence="6 20"/>
<dbReference type="NCBIfam" id="NF000755">
    <property type="entry name" value="PRK00046.1"/>
    <property type="match status" value="1"/>
</dbReference>
<evidence type="ECO:0000256" key="19">
    <source>
        <dbReference type="ARBA" id="ARBA00048914"/>
    </source>
</evidence>
<evidence type="ECO:0000256" key="11">
    <source>
        <dbReference type="ARBA" id="ARBA00022827"/>
    </source>
</evidence>
<feature type="active site" description="Proton donor" evidence="20">
    <location>
        <position position="232"/>
    </location>
</feature>
<dbReference type="InterPro" id="IPR036635">
    <property type="entry name" value="MurB_C_sf"/>
</dbReference>
<comment type="cofactor">
    <cofactor evidence="1 20">
        <name>FAD</name>
        <dbReference type="ChEBI" id="CHEBI:57692"/>
    </cofactor>
</comment>
<dbReference type="HAMAP" id="MF_00037">
    <property type="entry name" value="MurB"/>
    <property type="match status" value="1"/>
</dbReference>
<comment type="caution">
    <text evidence="22">The sequence shown here is derived from an EMBL/GenBank/DDBJ whole genome shotgun (WGS) entry which is preliminary data.</text>
</comment>
<comment type="catalytic activity">
    <reaction evidence="19 20">
        <text>UDP-N-acetyl-alpha-D-muramate + NADP(+) = UDP-N-acetyl-3-O-(1-carboxyvinyl)-alpha-D-glucosamine + NADPH + H(+)</text>
        <dbReference type="Rhea" id="RHEA:12248"/>
        <dbReference type="ChEBI" id="CHEBI:15378"/>
        <dbReference type="ChEBI" id="CHEBI:57783"/>
        <dbReference type="ChEBI" id="CHEBI:58349"/>
        <dbReference type="ChEBI" id="CHEBI:68483"/>
        <dbReference type="ChEBI" id="CHEBI:70757"/>
        <dbReference type="EC" id="1.3.1.98"/>
    </reaction>
</comment>
<dbReference type="SUPFAM" id="SSF56176">
    <property type="entry name" value="FAD-binding/transporter-associated domain-like"/>
    <property type="match status" value="1"/>
</dbReference>
<dbReference type="PANTHER" id="PTHR21071:SF4">
    <property type="entry name" value="UDP-N-ACETYLENOLPYRUVOYLGLUCOSAMINE REDUCTASE"/>
    <property type="match status" value="1"/>
</dbReference>
<keyword evidence="15 20" id="KW-0560">Oxidoreductase</keyword>
<keyword evidence="8 20" id="KW-0963">Cytoplasm</keyword>
<comment type="similarity">
    <text evidence="5 20">Belongs to the MurB family.</text>
</comment>
<comment type="function">
    <text evidence="2 20">Cell wall formation.</text>
</comment>
<proteinExistence type="inferred from homology"/>
<feature type="domain" description="FAD-binding PCMH-type" evidence="21">
    <location>
        <begin position="17"/>
        <end position="187"/>
    </location>
</feature>